<gene>
    <name evidence="1" type="ORF">IE53DRAFT_264551</name>
</gene>
<dbReference type="Proteomes" id="UP000245626">
    <property type="component" value="Unassembled WGS sequence"/>
</dbReference>
<keyword evidence="2" id="KW-1185">Reference proteome</keyword>
<organism evidence="1 2">
    <name type="scientific">Violaceomyces palustris</name>
    <dbReference type="NCBI Taxonomy" id="1673888"/>
    <lineage>
        <taxon>Eukaryota</taxon>
        <taxon>Fungi</taxon>
        <taxon>Dikarya</taxon>
        <taxon>Basidiomycota</taxon>
        <taxon>Ustilaginomycotina</taxon>
        <taxon>Ustilaginomycetes</taxon>
        <taxon>Violaceomycetales</taxon>
        <taxon>Violaceomycetaceae</taxon>
        <taxon>Violaceomyces</taxon>
    </lineage>
</organism>
<dbReference type="EMBL" id="KZ820521">
    <property type="protein sequence ID" value="PWN47161.1"/>
    <property type="molecule type" value="Genomic_DNA"/>
</dbReference>
<name>A0ACD0NMW9_9BASI</name>
<protein>
    <submittedName>
        <fullName evidence="1">Uncharacterized protein</fullName>
    </submittedName>
</protein>
<sequence>MLDDEDVGNVIMINRDGVGTQPRWALGMVSGFEERFGGTFISTRCPPSSDRNRRQKMEAGIQLVPSPPNLGPPHHPHTFPCPIDTRLGTILPSVSPILSLNLSFLPQANSTPPSFRGTFIKPQGKRPPEASLLPLSPPMTTASILSHPLVSPPSPSPLLSGPGWRFILLLIRRLCLSPPLPLSLTPSQYPSISEISEVHPDQASTLFQTLLDLKHSAKWEELEAFSLELPPRSPSSSCPPTPDQQAPGQARDEKERAKEEEEDEWLEAGQEDEEDRAKSMVENRLRDWKRRNRNGGPSSSSVELQARKRFAALSGRRKGSVRVEALFFPPPFLSIHPPSRARGTEGRVGGKGKRKGRRGVNISDLRRSQIQTPTFPQLPQPPILQPTHFSTG</sequence>
<proteinExistence type="predicted"/>
<evidence type="ECO:0000313" key="2">
    <source>
        <dbReference type="Proteomes" id="UP000245626"/>
    </source>
</evidence>
<evidence type="ECO:0000313" key="1">
    <source>
        <dbReference type="EMBL" id="PWN47161.1"/>
    </source>
</evidence>
<reference evidence="1 2" key="1">
    <citation type="journal article" date="2018" name="Mol. Biol. Evol.">
        <title>Broad Genomic Sampling Reveals a Smut Pathogenic Ancestry of the Fungal Clade Ustilaginomycotina.</title>
        <authorList>
            <person name="Kijpornyongpan T."/>
            <person name="Mondo S.J."/>
            <person name="Barry K."/>
            <person name="Sandor L."/>
            <person name="Lee J."/>
            <person name="Lipzen A."/>
            <person name="Pangilinan J."/>
            <person name="LaButti K."/>
            <person name="Hainaut M."/>
            <person name="Henrissat B."/>
            <person name="Grigoriev I.V."/>
            <person name="Spatafora J.W."/>
            <person name="Aime M.C."/>
        </authorList>
    </citation>
    <scope>NUCLEOTIDE SEQUENCE [LARGE SCALE GENOMIC DNA]</scope>
    <source>
        <strain evidence="1 2">SA 807</strain>
    </source>
</reference>
<accession>A0ACD0NMW9</accession>